<evidence type="ECO:0000313" key="3">
    <source>
        <dbReference type="Proteomes" id="UP000192674"/>
    </source>
</evidence>
<feature type="signal peptide" evidence="1">
    <location>
        <begin position="1"/>
        <end position="22"/>
    </location>
</feature>
<dbReference type="RefSeq" id="WP_084424295.1">
    <property type="nucleotide sequence ID" value="NZ_FWXV01000001.1"/>
</dbReference>
<protein>
    <submittedName>
        <fullName evidence="2">Uncharacterized protein</fullName>
    </submittedName>
</protein>
<sequence length="351" mass="36431">MRLLLVCLLVAAVAGCGPEVSAFSRIELPGQPVLVTAMGDSLLVGVRRDGQPVVPGLIRIGRDGAVSEIPVRPESPYGMLAKWYAIDSDGTQILAVGGERGGAHANVRWSVWTGTQAGIAEKLQGFSTFGGWGAGELVGAAITPAGPLVIGSWQSAKAGLDIAVWTAQEDTWTRQDSAGTVLESNRDTLGFANSVTPYKQGILVAGMQLAGGRQIPAVWQSSNGNTGWTVTPLPDAGQIAVASGIRCWGSVCGVAGSVDGTLALWRLTDGTWKRVPSLPAIPVKDSDKLAAPIDENMTQVLSENGQVKIVRADGDKWTADAVPGPSGTVTSAAKVAGKLYIVAGDQLWREG</sequence>
<gene>
    <name evidence="2" type="ORF">SAMN05661093_00373</name>
</gene>
<proteinExistence type="predicted"/>
<dbReference type="PROSITE" id="PS51257">
    <property type="entry name" value="PROKAR_LIPOPROTEIN"/>
    <property type="match status" value="1"/>
</dbReference>
<accession>A0A1W1ZX26</accession>
<evidence type="ECO:0000256" key="1">
    <source>
        <dbReference type="SAM" id="SignalP"/>
    </source>
</evidence>
<dbReference type="SUPFAM" id="SSF50965">
    <property type="entry name" value="Galactose oxidase, central domain"/>
    <property type="match status" value="1"/>
</dbReference>
<feature type="chain" id="PRO_5012031847" evidence="1">
    <location>
        <begin position="23"/>
        <end position="351"/>
    </location>
</feature>
<dbReference type="Proteomes" id="UP000192674">
    <property type="component" value="Unassembled WGS sequence"/>
</dbReference>
<evidence type="ECO:0000313" key="2">
    <source>
        <dbReference type="EMBL" id="SMC52691.1"/>
    </source>
</evidence>
<keyword evidence="1" id="KW-0732">Signal</keyword>
<dbReference type="EMBL" id="FWXV01000001">
    <property type="protein sequence ID" value="SMC52691.1"/>
    <property type="molecule type" value="Genomic_DNA"/>
</dbReference>
<organism evidence="2 3">
    <name type="scientific">Kibdelosporangium aridum</name>
    <dbReference type="NCBI Taxonomy" id="2030"/>
    <lineage>
        <taxon>Bacteria</taxon>
        <taxon>Bacillati</taxon>
        <taxon>Actinomycetota</taxon>
        <taxon>Actinomycetes</taxon>
        <taxon>Pseudonocardiales</taxon>
        <taxon>Pseudonocardiaceae</taxon>
        <taxon>Kibdelosporangium</taxon>
    </lineage>
</organism>
<dbReference type="OrthoDB" id="3731377at2"/>
<reference evidence="2 3" key="1">
    <citation type="submission" date="2017-04" db="EMBL/GenBank/DDBJ databases">
        <authorList>
            <person name="Afonso C.L."/>
            <person name="Miller P.J."/>
            <person name="Scott M.A."/>
            <person name="Spackman E."/>
            <person name="Goraichik I."/>
            <person name="Dimitrov K.M."/>
            <person name="Suarez D.L."/>
            <person name="Swayne D.E."/>
        </authorList>
    </citation>
    <scope>NUCLEOTIDE SEQUENCE [LARGE SCALE GENOMIC DNA]</scope>
    <source>
        <strain evidence="2 3">DSM 43828</strain>
    </source>
</reference>
<dbReference type="InterPro" id="IPR011043">
    <property type="entry name" value="Gal_Oxase/kelch_b-propeller"/>
</dbReference>
<name>A0A1W1ZX26_KIBAR</name>
<keyword evidence="3" id="KW-1185">Reference proteome</keyword>
<dbReference type="AlphaFoldDB" id="A0A1W1ZX26"/>